<dbReference type="EC" id="2.1.2.2" evidence="2"/>
<evidence type="ECO:0000259" key="5">
    <source>
        <dbReference type="Pfam" id="PF00551"/>
    </source>
</evidence>
<dbReference type="RefSeq" id="WP_084392027.1">
    <property type="nucleotide sequence ID" value="NZ_BMKF01000002.1"/>
</dbReference>
<evidence type="ECO:0000313" key="6">
    <source>
        <dbReference type="EMBL" id="GGB73326.1"/>
    </source>
</evidence>
<dbReference type="Pfam" id="PF00551">
    <property type="entry name" value="Formyl_trans_N"/>
    <property type="match status" value="1"/>
</dbReference>
<evidence type="ECO:0000256" key="2">
    <source>
        <dbReference type="ARBA" id="ARBA00012254"/>
    </source>
</evidence>
<comment type="pathway">
    <text evidence="1">Purine metabolism; IMP biosynthesis via de novo pathway; N(2)-formyl-N(1)-(5-phospho-D-ribosyl)glycinamide from N(1)-(5-phospho-D-ribosyl)glycinamide (10-formyl THF route): step 1/1.</text>
</comment>
<dbReference type="CDD" id="cd08653">
    <property type="entry name" value="FMT_core_like_3"/>
    <property type="match status" value="1"/>
</dbReference>
<accession>A0ABQ1JSA0</accession>
<dbReference type="PANTHER" id="PTHR43369:SF2">
    <property type="entry name" value="PHOSPHORIBOSYLGLYCINAMIDE FORMYLTRANSFERASE"/>
    <property type="match status" value="1"/>
</dbReference>
<comment type="caution">
    <text evidence="6">The sequence shown here is derived from an EMBL/GenBank/DDBJ whole genome shotgun (WGS) entry which is preliminary data.</text>
</comment>
<evidence type="ECO:0000256" key="3">
    <source>
        <dbReference type="ARBA" id="ARBA00022679"/>
    </source>
</evidence>
<gene>
    <name evidence="6" type="ORF">GCM10011503_22500</name>
</gene>
<keyword evidence="7" id="KW-1185">Reference proteome</keyword>
<evidence type="ECO:0000256" key="4">
    <source>
        <dbReference type="ARBA" id="ARBA00022755"/>
    </source>
</evidence>
<dbReference type="InterPro" id="IPR002376">
    <property type="entry name" value="Formyl_transf_N"/>
</dbReference>
<dbReference type="InterPro" id="IPR036477">
    <property type="entry name" value="Formyl_transf_N_sf"/>
</dbReference>
<sequence>MAEHSDIIALTSGGPHSWIMINALRDRFGDFPVIVEQGEPEALFWKRRRRMLGPLRVASMQAARLPIKLTRRGTDRIISEMIERHKLEPEPRPGTNITHVPSVNSDACRRALKAAGPRAVFVVSTRMISAQTLTSVDAPFINYHSGINPAYRGMFGGYFALANGEPEHFGATVHLIDSGVDTGDILYQSKVQVEPGDNFHTYLWRMAAGSRGIVIRAMEDALSGQLSPSMVDLPSKQWFAPTLGGYVWAGLRRGVW</sequence>
<keyword evidence="4" id="KW-0658">Purine biosynthesis</keyword>
<keyword evidence="3 6" id="KW-0808">Transferase</keyword>
<evidence type="ECO:0000256" key="1">
    <source>
        <dbReference type="ARBA" id="ARBA00005054"/>
    </source>
</evidence>
<dbReference type="PANTHER" id="PTHR43369">
    <property type="entry name" value="PHOSPHORIBOSYLGLYCINAMIDE FORMYLTRANSFERASE"/>
    <property type="match status" value="1"/>
</dbReference>
<feature type="domain" description="Formyl transferase N-terminal" evidence="5">
    <location>
        <begin position="104"/>
        <end position="208"/>
    </location>
</feature>
<dbReference type="Proteomes" id="UP000628854">
    <property type="component" value="Unassembled WGS sequence"/>
</dbReference>
<reference evidence="7" key="1">
    <citation type="journal article" date="2019" name="Int. J. Syst. Evol. Microbiol.">
        <title>The Global Catalogue of Microorganisms (GCM) 10K type strain sequencing project: providing services to taxonomists for standard genome sequencing and annotation.</title>
        <authorList>
            <consortium name="The Broad Institute Genomics Platform"/>
            <consortium name="The Broad Institute Genome Sequencing Center for Infectious Disease"/>
            <person name="Wu L."/>
            <person name="Ma J."/>
        </authorList>
    </citation>
    <scope>NUCLEOTIDE SEQUENCE [LARGE SCALE GENOMIC DNA]</scope>
    <source>
        <strain evidence="7">CGMCC 1.15928</strain>
    </source>
</reference>
<organism evidence="6 7">
    <name type="scientific">Henriciella pelagia</name>
    <dbReference type="NCBI Taxonomy" id="1977912"/>
    <lineage>
        <taxon>Bacteria</taxon>
        <taxon>Pseudomonadati</taxon>
        <taxon>Pseudomonadota</taxon>
        <taxon>Alphaproteobacteria</taxon>
        <taxon>Hyphomonadales</taxon>
        <taxon>Hyphomonadaceae</taxon>
        <taxon>Henriciella</taxon>
    </lineage>
</organism>
<evidence type="ECO:0000313" key="7">
    <source>
        <dbReference type="Proteomes" id="UP000628854"/>
    </source>
</evidence>
<proteinExistence type="predicted"/>
<protein>
    <recommendedName>
        <fullName evidence="2">phosphoribosylglycinamide formyltransferase 1</fullName>
        <ecNumber evidence="2">2.1.2.2</ecNumber>
    </recommendedName>
</protein>
<dbReference type="GO" id="GO:0016740">
    <property type="term" value="F:transferase activity"/>
    <property type="evidence" value="ECO:0007669"/>
    <property type="project" value="UniProtKB-KW"/>
</dbReference>
<dbReference type="EMBL" id="BMKF01000002">
    <property type="protein sequence ID" value="GGB73326.1"/>
    <property type="molecule type" value="Genomic_DNA"/>
</dbReference>
<dbReference type="SUPFAM" id="SSF53328">
    <property type="entry name" value="Formyltransferase"/>
    <property type="match status" value="1"/>
</dbReference>
<dbReference type="Gene3D" id="3.40.50.170">
    <property type="entry name" value="Formyl transferase, N-terminal domain"/>
    <property type="match status" value="1"/>
</dbReference>
<name>A0ABQ1JSA0_9PROT</name>